<evidence type="ECO:0000313" key="2">
    <source>
        <dbReference type="EMBL" id="MEC4718521.1"/>
    </source>
</evidence>
<dbReference type="RefSeq" id="WP_326505257.1">
    <property type="nucleotide sequence ID" value="NZ_JAWIIV010000003.1"/>
</dbReference>
<dbReference type="Proteomes" id="UP001352263">
    <property type="component" value="Unassembled WGS sequence"/>
</dbReference>
<name>A0ABU6J515_9BURK</name>
<feature type="chain" id="PRO_5046433887" evidence="1">
    <location>
        <begin position="25"/>
        <end position="117"/>
    </location>
</feature>
<organism evidence="2 3">
    <name type="scientific">Noviherbaspirillum album</name>
    <dbReference type="NCBI Taxonomy" id="3080276"/>
    <lineage>
        <taxon>Bacteria</taxon>
        <taxon>Pseudomonadati</taxon>
        <taxon>Pseudomonadota</taxon>
        <taxon>Betaproteobacteria</taxon>
        <taxon>Burkholderiales</taxon>
        <taxon>Oxalobacteraceae</taxon>
        <taxon>Noviherbaspirillum</taxon>
    </lineage>
</organism>
<keyword evidence="1" id="KW-0732">Signal</keyword>
<comment type="caution">
    <text evidence="2">The sequence shown here is derived from an EMBL/GenBank/DDBJ whole genome shotgun (WGS) entry which is preliminary data.</text>
</comment>
<feature type="signal peptide" evidence="1">
    <location>
        <begin position="1"/>
        <end position="24"/>
    </location>
</feature>
<evidence type="ECO:0000256" key="1">
    <source>
        <dbReference type="SAM" id="SignalP"/>
    </source>
</evidence>
<dbReference type="InterPro" id="IPR038674">
    <property type="entry name" value="CzcE_sf"/>
</dbReference>
<accession>A0ABU6J515</accession>
<dbReference type="InterPro" id="IPR031560">
    <property type="entry name" value="CzcE"/>
</dbReference>
<keyword evidence="3" id="KW-1185">Reference proteome</keyword>
<reference evidence="2 3" key="1">
    <citation type="submission" date="2023-10" db="EMBL/GenBank/DDBJ databases">
        <title>Noviherbaspirillum sp. CPCC 100848 genome assembly.</title>
        <authorList>
            <person name="Li X.Y."/>
            <person name="Fang X.M."/>
        </authorList>
    </citation>
    <scope>NUCLEOTIDE SEQUENCE [LARGE SCALE GENOMIC DNA]</scope>
    <source>
        <strain evidence="2 3">CPCC 100848</strain>
    </source>
</reference>
<sequence length="117" mass="12141">MKKPSLLAAIGGLALSLASPVASALETPVKLLGDPAPPEAAQYAIAITPATRWVNVIGGEIVRFDVGGKSFAWSFTGATSISAFDLKRVAPPGMLERSVMAYVAPDPRYIGGDSPEE</sequence>
<dbReference type="EMBL" id="JAWIIV010000003">
    <property type="protein sequence ID" value="MEC4718521.1"/>
    <property type="molecule type" value="Genomic_DNA"/>
</dbReference>
<dbReference type="Gene3D" id="2.60.40.2280">
    <property type="entry name" value="Heavy-metal resistance protein CzcE"/>
    <property type="match status" value="1"/>
</dbReference>
<evidence type="ECO:0000313" key="3">
    <source>
        <dbReference type="Proteomes" id="UP001352263"/>
    </source>
</evidence>
<gene>
    <name evidence="2" type="ORF">RY831_05140</name>
</gene>
<proteinExistence type="predicted"/>
<dbReference type="Pfam" id="PF16986">
    <property type="entry name" value="CzcE"/>
    <property type="match status" value="1"/>
</dbReference>
<protein>
    <submittedName>
        <fullName evidence="2">CzcE family metal-binding protein</fullName>
    </submittedName>
</protein>